<keyword evidence="1" id="KW-1133">Transmembrane helix</keyword>
<dbReference type="Gene3D" id="1.10.510.10">
    <property type="entry name" value="Transferase(Phosphotransferase) domain 1"/>
    <property type="match status" value="1"/>
</dbReference>
<dbReference type="Proteomes" id="UP000199029">
    <property type="component" value="Unassembled WGS sequence"/>
</dbReference>
<evidence type="ECO:0000313" key="2">
    <source>
        <dbReference type="EMBL" id="SFQ52489.1"/>
    </source>
</evidence>
<dbReference type="AlphaFoldDB" id="A0A1I5Z7N9"/>
<evidence type="ECO:0000313" key="3">
    <source>
        <dbReference type="Proteomes" id="UP000199029"/>
    </source>
</evidence>
<accession>A0A1I5Z7N9</accession>
<dbReference type="SUPFAM" id="SSF81901">
    <property type="entry name" value="HCP-like"/>
    <property type="match status" value="1"/>
</dbReference>
<dbReference type="Gene3D" id="1.25.40.10">
    <property type="entry name" value="Tetratricopeptide repeat domain"/>
    <property type="match status" value="1"/>
</dbReference>
<proteinExistence type="predicted"/>
<keyword evidence="1" id="KW-0812">Transmembrane</keyword>
<dbReference type="InterPro" id="IPR006597">
    <property type="entry name" value="Sel1-like"/>
</dbReference>
<dbReference type="InterPro" id="IPR011009">
    <property type="entry name" value="Kinase-like_dom_sf"/>
</dbReference>
<keyword evidence="1" id="KW-0472">Membrane</keyword>
<protein>
    <submittedName>
        <fullName evidence="2">Sel1 repeat-containing protein</fullName>
    </submittedName>
</protein>
<dbReference type="STRING" id="1227077.SAMN04515668_2790"/>
<dbReference type="RefSeq" id="WP_092674232.1">
    <property type="nucleotide sequence ID" value="NZ_FOXS01000003.1"/>
</dbReference>
<evidence type="ECO:0000256" key="1">
    <source>
        <dbReference type="SAM" id="Phobius"/>
    </source>
</evidence>
<keyword evidence="3" id="KW-1185">Reference proteome</keyword>
<dbReference type="InterPro" id="IPR011990">
    <property type="entry name" value="TPR-like_helical_dom_sf"/>
</dbReference>
<sequence>MNISIQGEIVAYHSDYSATSKLWKVHLRDAFRMVTLGSTECFVKRFASKPRAWDFMVASKGKRQTGLPIVYDAVSVTEGGVSVYYLFLEKIEGDTLHDLMKDKADGKPSVSLMAKALTAGFRTFHSQGYWHADFCAKNIMVATGGRRFVVIDLDSLEPVANRPTPTPNELGYIPDQELAMYALTYVQSYIDPKIKSFSSIPGPALNHLQLVFLLDKLTYFSCVLKAEGAKFRQLAAFKGLPQLVHQYLGGYTDQLVKRILDRTVDSEMVITQPAFFEKELPRPQASASLLYFKASSYSVLPGESTQLTWEVVGASSVHITNLGIQAAKGSITVPHNSGLVGEKSYMLTANGDSIRHSIKVNFVNVPLAYISPSTKQTIRFKSLANLHSRAVAINTFVASAYLVKEGEQTVIDWDVSGAGNVYITNIGTVPAKGLKTFNSNAFSGRTEFELTAGSPAVKKSFFVEFPVAAAQPVLVNWNASPPAVVTPVPALSAKSKISIWPFLVGFCLILAFIGFLMQDRSLVASGASTFIPNQERGLQLFDEFKYDSSFIHLVNFRNDTSYRFATQYNLAVMYDLGKGITVNDTLANSLYWECIRSTTPTVVSNALFALGTNYLLGKGCAQDVVQAKKCFAYAAEKYNNTAALNELNKLNGENNKASLAATDRVTSARPELVSQESSSFAQEEAPRVAVESSELVSSWPRIEIQSEERLNIKRVVQLKNYTRVDFVFTLTMPSHGGNYLSPPGSPTAFHIEWAGSWYNLKKTTDSDGGQLSDDEKTLSFSAYFEKIPDSATIVNIKEGYGGIWKFEGVHLSFH</sequence>
<name>A0A1I5Z7N9_HYMAR</name>
<dbReference type="OrthoDB" id="685262at2"/>
<gene>
    <name evidence="2" type="ORF">SAMN04515668_2790</name>
</gene>
<dbReference type="SUPFAM" id="SSF56112">
    <property type="entry name" value="Protein kinase-like (PK-like)"/>
    <property type="match status" value="1"/>
</dbReference>
<feature type="transmembrane region" description="Helical" evidence="1">
    <location>
        <begin position="499"/>
        <end position="517"/>
    </location>
</feature>
<dbReference type="SMART" id="SM00671">
    <property type="entry name" value="SEL1"/>
    <property type="match status" value="2"/>
</dbReference>
<reference evidence="3" key="1">
    <citation type="submission" date="2016-10" db="EMBL/GenBank/DDBJ databases">
        <authorList>
            <person name="Varghese N."/>
            <person name="Submissions S."/>
        </authorList>
    </citation>
    <scope>NUCLEOTIDE SEQUENCE [LARGE SCALE GENOMIC DNA]</scope>
    <source>
        <strain evidence="3">OR362-8,ATCC BAA-1266,JCM 13504</strain>
    </source>
</reference>
<organism evidence="2 3">
    <name type="scientific">Hymenobacter arizonensis</name>
    <name type="common">Siccationidurans arizonensis</name>
    <dbReference type="NCBI Taxonomy" id="1227077"/>
    <lineage>
        <taxon>Bacteria</taxon>
        <taxon>Pseudomonadati</taxon>
        <taxon>Bacteroidota</taxon>
        <taxon>Cytophagia</taxon>
        <taxon>Cytophagales</taxon>
        <taxon>Hymenobacteraceae</taxon>
        <taxon>Hymenobacter</taxon>
    </lineage>
</organism>
<dbReference type="EMBL" id="FOXS01000003">
    <property type="protein sequence ID" value="SFQ52489.1"/>
    <property type="molecule type" value="Genomic_DNA"/>
</dbReference>